<feature type="region of interest" description="Disordered" evidence="1">
    <location>
        <begin position="44"/>
        <end position="68"/>
    </location>
</feature>
<accession>A0A9Q1FX68</accession>
<reference evidence="2" key="1">
    <citation type="journal article" date="2023" name="Science">
        <title>Genome structures resolve the early diversification of teleost fishes.</title>
        <authorList>
            <person name="Parey E."/>
            <person name="Louis A."/>
            <person name="Montfort J."/>
            <person name="Bouchez O."/>
            <person name="Roques C."/>
            <person name="Iampietro C."/>
            <person name="Lluch J."/>
            <person name="Castinel A."/>
            <person name="Donnadieu C."/>
            <person name="Desvignes T."/>
            <person name="Floi Bucao C."/>
            <person name="Jouanno E."/>
            <person name="Wen M."/>
            <person name="Mejri S."/>
            <person name="Dirks R."/>
            <person name="Jansen H."/>
            <person name="Henkel C."/>
            <person name="Chen W.J."/>
            <person name="Zahm M."/>
            <person name="Cabau C."/>
            <person name="Klopp C."/>
            <person name="Thompson A.W."/>
            <person name="Robinson-Rechavi M."/>
            <person name="Braasch I."/>
            <person name="Lecointre G."/>
            <person name="Bobe J."/>
            <person name="Postlethwait J.H."/>
            <person name="Berthelot C."/>
            <person name="Roest Crollius H."/>
            <person name="Guiguen Y."/>
        </authorList>
    </citation>
    <scope>NUCLEOTIDE SEQUENCE</scope>
    <source>
        <strain evidence="2">WJC10195</strain>
    </source>
</reference>
<dbReference type="AlphaFoldDB" id="A0A9Q1FX68"/>
<proteinExistence type="predicted"/>
<feature type="compositionally biased region" description="Polar residues" evidence="1">
    <location>
        <begin position="47"/>
        <end position="61"/>
    </location>
</feature>
<evidence type="ECO:0000313" key="2">
    <source>
        <dbReference type="EMBL" id="KAJ8369044.1"/>
    </source>
</evidence>
<feature type="region of interest" description="Disordered" evidence="1">
    <location>
        <begin position="1"/>
        <end position="22"/>
    </location>
</feature>
<dbReference type="Proteomes" id="UP001152622">
    <property type="component" value="Chromosome 3"/>
</dbReference>
<keyword evidence="3" id="KW-1185">Reference proteome</keyword>
<gene>
    <name evidence="2" type="ORF">SKAU_G00090720</name>
</gene>
<sequence length="68" mass="7521">MGCRSTPGLYPINTVPSKGHPMSFQEQRPLLVDRPGRDLVMLRTGPANETTDPGAQTTQLYRTHLRGT</sequence>
<protein>
    <submittedName>
        <fullName evidence="2">Uncharacterized protein</fullName>
    </submittedName>
</protein>
<name>A0A9Q1FX68_SYNKA</name>
<dbReference type="EMBL" id="JAINUF010000003">
    <property type="protein sequence ID" value="KAJ8369044.1"/>
    <property type="molecule type" value="Genomic_DNA"/>
</dbReference>
<comment type="caution">
    <text evidence="2">The sequence shown here is derived from an EMBL/GenBank/DDBJ whole genome shotgun (WGS) entry which is preliminary data.</text>
</comment>
<evidence type="ECO:0000256" key="1">
    <source>
        <dbReference type="SAM" id="MobiDB-lite"/>
    </source>
</evidence>
<organism evidence="2 3">
    <name type="scientific">Synaphobranchus kaupii</name>
    <name type="common">Kaup's arrowtooth eel</name>
    <dbReference type="NCBI Taxonomy" id="118154"/>
    <lineage>
        <taxon>Eukaryota</taxon>
        <taxon>Metazoa</taxon>
        <taxon>Chordata</taxon>
        <taxon>Craniata</taxon>
        <taxon>Vertebrata</taxon>
        <taxon>Euteleostomi</taxon>
        <taxon>Actinopterygii</taxon>
        <taxon>Neopterygii</taxon>
        <taxon>Teleostei</taxon>
        <taxon>Anguilliformes</taxon>
        <taxon>Synaphobranchidae</taxon>
        <taxon>Synaphobranchus</taxon>
    </lineage>
</organism>
<evidence type="ECO:0000313" key="3">
    <source>
        <dbReference type="Proteomes" id="UP001152622"/>
    </source>
</evidence>